<dbReference type="EMBL" id="VFOU01000001">
    <property type="protein sequence ID" value="TQL74304.1"/>
    <property type="molecule type" value="Genomic_DNA"/>
</dbReference>
<accession>A0A543AP00</accession>
<evidence type="ECO:0000313" key="1">
    <source>
        <dbReference type="EMBL" id="TQL74304.1"/>
    </source>
</evidence>
<gene>
    <name evidence="1" type="ORF">FB556_0765</name>
</gene>
<sequence>MSNALLSGTTSGVTTPLTSKYLPSQHAMTTLKQASHFSVRTLDGLISPAGPNAGRLVQGAVTGSTVSGAVTHTVEETIDWFRGD</sequence>
<dbReference type="RefSeq" id="WP_141864835.1">
    <property type="nucleotide sequence ID" value="NZ_BAABAN010000016.1"/>
</dbReference>
<reference evidence="1 2" key="1">
    <citation type="submission" date="2019-06" db="EMBL/GenBank/DDBJ databases">
        <title>Sequencing the genomes of 1000 actinobacteria strains.</title>
        <authorList>
            <person name="Klenk H.-P."/>
        </authorList>
    </citation>
    <scope>NUCLEOTIDE SEQUENCE [LARGE SCALE GENOMIC DNA]</scope>
    <source>
        <strain evidence="1 2">DSM 24083</strain>
    </source>
</reference>
<evidence type="ECO:0000313" key="2">
    <source>
        <dbReference type="Proteomes" id="UP000319746"/>
    </source>
</evidence>
<organism evidence="1 2">
    <name type="scientific">Enteractinococcus coprophilus</name>
    <dbReference type="NCBI Taxonomy" id="1027633"/>
    <lineage>
        <taxon>Bacteria</taxon>
        <taxon>Bacillati</taxon>
        <taxon>Actinomycetota</taxon>
        <taxon>Actinomycetes</taxon>
        <taxon>Micrococcales</taxon>
        <taxon>Micrococcaceae</taxon>
    </lineage>
</organism>
<dbReference type="AlphaFoldDB" id="A0A543AP00"/>
<proteinExistence type="predicted"/>
<dbReference type="Proteomes" id="UP000319746">
    <property type="component" value="Unassembled WGS sequence"/>
</dbReference>
<comment type="caution">
    <text evidence="1">The sequence shown here is derived from an EMBL/GenBank/DDBJ whole genome shotgun (WGS) entry which is preliminary data.</text>
</comment>
<keyword evidence="2" id="KW-1185">Reference proteome</keyword>
<name>A0A543AP00_9MICC</name>
<protein>
    <submittedName>
        <fullName evidence="1">Uncharacterized protein</fullName>
    </submittedName>
</protein>